<comment type="caution">
    <text evidence="11">The sequence shown here is derived from an EMBL/GenBank/DDBJ whole genome shotgun (WGS) entry which is preliminary data.</text>
</comment>
<comment type="function">
    <text evidence="2">Decarboxylates L-threonine-O-3-phosphate to yield (R)-1-amino-2-propanol O-2-phosphate, the precursor for the linkage between the nucleotide loop and the corrin ring in cobalamin.</text>
</comment>
<evidence type="ECO:0000256" key="3">
    <source>
        <dbReference type="ARBA" id="ARBA00004953"/>
    </source>
</evidence>
<keyword evidence="5" id="KW-0169">Cobalamin biosynthesis</keyword>
<proteinExistence type="predicted"/>
<organism evidence="11 12">
    <name type="scientific">Acidiphilium rubrum</name>
    <dbReference type="NCBI Taxonomy" id="526"/>
    <lineage>
        <taxon>Bacteria</taxon>
        <taxon>Pseudomonadati</taxon>
        <taxon>Pseudomonadota</taxon>
        <taxon>Alphaproteobacteria</taxon>
        <taxon>Acetobacterales</taxon>
        <taxon>Acidocellaceae</taxon>
        <taxon>Acidiphilium</taxon>
    </lineage>
</organism>
<dbReference type="NCBIfam" id="TIGR01140">
    <property type="entry name" value="L_thr_O3P_dcar"/>
    <property type="match status" value="1"/>
</dbReference>
<dbReference type="EMBL" id="FTNE01000003">
    <property type="protein sequence ID" value="SIQ31759.1"/>
    <property type="molecule type" value="Genomic_DNA"/>
</dbReference>
<dbReference type="InterPro" id="IPR015421">
    <property type="entry name" value="PyrdxlP-dep_Trfase_major"/>
</dbReference>
<dbReference type="InterPro" id="IPR005860">
    <property type="entry name" value="CobD"/>
</dbReference>
<dbReference type="CDD" id="cd00609">
    <property type="entry name" value="AAT_like"/>
    <property type="match status" value="1"/>
</dbReference>
<evidence type="ECO:0000256" key="4">
    <source>
        <dbReference type="ARBA" id="ARBA00012285"/>
    </source>
</evidence>
<comment type="pathway">
    <text evidence="3">Cofactor biosynthesis; adenosylcobalamin biosynthesis.</text>
</comment>
<dbReference type="EC" id="4.1.1.81" evidence="4"/>
<evidence type="ECO:0000256" key="8">
    <source>
        <dbReference type="ARBA" id="ARBA00029996"/>
    </source>
</evidence>
<evidence type="ECO:0000256" key="7">
    <source>
        <dbReference type="ARBA" id="ARBA00023239"/>
    </source>
</evidence>
<evidence type="ECO:0000256" key="2">
    <source>
        <dbReference type="ARBA" id="ARBA00003444"/>
    </source>
</evidence>
<evidence type="ECO:0000256" key="6">
    <source>
        <dbReference type="ARBA" id="ARBA00022898"/>
    </source>
</evidence>
<dbReference type="Proteomes" id="UP000186308">
    <property type="component" value="Unassembled WGS sequence"/>
</dbReference>
<dbReference type="RefSeq" id="WP_245594054.1">
    <property type="nucleotide sequence ID" value="NZ_FTNE01000003.1"/>
</dbReference>
<feature type="domain" description="Aminotransferase class I/classII large" evidence="10">
    <location>
        <begin position="68"/>
        <end position="338"/>
    </location>
</feature>
<dbReference type="AlphaFoldDB" id="A0A8G2CIP3"/>
<dbReference type="PANTHER" id="PTHR42885">
    <property type="entry name" value="HISTIDINOL-PHOSPHATE AMINOTRANSFERASE-RELATED"/>
    <property type="match status" value="1"/>
</dbReference>
<dbReference type="SUPFAM" id="SSF53383">
    <property type="entry name" value="PLP-dependent transferases"/>
    <property type="match status" value="1"/>
</dbReference>
<evidence type="ECO:0000256" key="9">
    <source>
        <dbReference type="ARBA" id="ARBA00048531"/>
    </source>
</evidence>
<dbReference type="Pfam" id="PF00155">
    <property type="entry name" value="Aminotran_1_2"/>
    <property type="match status" value="1"/>
</dbReference>
<sequence length="360" mass="38011">MQTSSFIGAVDIMSTQTATERPILHGGRREAMREAYPAAPQPWIDLSTGINPIPYPIPTLPAECFTRLPDPEAATRLESIAAAAYHVSDAAMVAAAPGTQILIELLARLLPQQRIAILGPTYAEHQAAWARGGGSVDLIPDLDDLPAASSLVLCNPNNPDGRIIPPARLRALADHLAARGGLLVIDEAFADLADRATSMAATLPHPAIVILRSFGKTYGLAGVRLGFALADAPRAAAIRTALGPWAVSGPAIAIGTIALADPAWLAATQHRLTHAAATLDRLLTDAGMTIIGGTPLYRLAATATAPDWHDRLARAGIMTRRFDDHPSWLRFGLPADHTAWARLAAALSGNRPPLANHPDQ</sequence>
<protein>
    <recommendedName>
        <fullName evidence="4">threonine-phosphate decarboxylase</fullName>
        <ecNumber evidence="4">4.1.1.81</ecNumber>
    </recommendedName>
    <alternativeName>
        <fullName evidence="8">L-threonine-O-3-phosphate decarboxylase</fullName>
    </alternativeName>
</protein>
<dbReference type="GO" id="GO:0009236">
    <property type="term" value="P:cobalamin biosynthetic process"/>
    <property type="evidence" value="ECO:0007669"/>
    <property type="project" value="UniProtKB-UniPathway"/>
</dbReference>
<dbReference type="GO" id="GO:0048472">
    <property type="term" value="F:threonine-phosphate decarboxylase activity"/>
    <property type="evidence" value="ECO:0007669"/>
    <property type="project" value="UniProtKB-EC"/>
</dbReference>
<dbReference type="InterPro" id="IPR015424">
    <property type="entry name" value="PyrdxlP-dep_Trfase"/>
</dbReference>
<evidence type="ECO:0000313" key="11">
    <source>
        <dbReference type="EMBL" id="SIQ31759.1"/>
    </source>
</evidence>
<evidence type="ECO:0000313" key="12">
    <source>
        <dbReference type="Proteomes" id="UP000186308"/>
    </source>
</evidence>
<dbReference type="PANTHER" id="PTHR42885:SF1">
    <property type="entry name" value="THREONINE-PHOSPHATE DECARBOXYLASE"/>
    <property type="match status" value="1"/>
</dbReference>
<dbReference type="InterPro" id="IPR004839">
    <property type="entry name" value="Aminotransferase_I/II_large"/>
</dbReference>
<evidence type="ECO:0000256" key="1">
    <source>
        <dbReference type="ARBA" id="ARBA00001933"/>
    </source>
</evidence>
<keyword evidence="6" id="KW-0663">Pyridoxal phosphate</keyword>
<comment type="catalytic activity">
    <reaction evidence="9">
        <text>O-phospho-L-threonine + H(+) = (R)-1-aminopropan-2-yl phosphate + CO2</text>
        <dbReference type="Rhea" id="RHEA:11492"/>
        <dbReference type="ChEBI" id="CHEBI:15378"/>
        <dbReference type="ChEBI" id="CHEBI:16526"/>
        <dbReference type="ChEBI" id="CHEBI:58563"/>
        <dbReference type="ChEBI" id="CHEBI:58675"/>
        <dbReference type="EC" id="4.1.1.81"/>
    </reaction>
</comment>
<dbReference type="Gene3D" id="3.40.640.10">
    <property type="entry name" value="Type I PLP-dependent aspartate aminotransferase-like (Major domain)"/>
    <property type="match status" value="1"/>
</dbReference>
<dbReference type="InterPro" id="IPR015422">
    <property type="entry name" value="PyrdxlP-dep_Trfase_small"/>
</dbReference>
<evidence type="ECO:0000259" key="10">
    <source>
        <dbReference type="Pfam" id="PF00155"/>
    </source>
</evidence>
<dbReference type="Gene3D" id="3.90.1150.10">
    <property type="entry name" value="Aspartate Aminotransferase, domain 1"/>
    <property type="match status" value="1"/>
</dbReference>
<keyword evidence="12" id="KW-1185">Reference proteome</keyword>
<name>A0A8G2CIP3_ACIRU</name>
<gene>
    <name evidence="11" type="ORF">SAMN05421828_103177</name>
</gene>
<dbReference type="GO" id="GO:0030170">
    <property type="term" value="F:pyridoxal phosphate binding"/>
    <property type="evidence" value="ECO:0007669"/>
    <property type="project" value="InterPro"/>
</dbReference>
<evidence type="ECO:0000256" key="5">
    <source>
        <dbReference type="ARBA" id="ARBA00022573"/>
    </source>
</evidence>
<comment type="cofactor">
    <cofactor evidence="1">
        <name>pyridoxal 5'-phosphate</name>
        <dbReference type="ChEBI" id="CHEBI:597326"/>
    </cofactor>
</comment>
<reference evidence="11 12" key="1">
    <citation type="submission" date="2017-01" db="EMBL/GenBank/DDBJ databases">
        <authorList>
            <person name="Varghese N."/>
            <person name="Submissions S."/>
        </authorList>
    </citation>
    <scope>NUCLEOTIDE SEQUENCE [LARGE SCALE GENOMIC DNA]</scope>
    <source>
        <strain evidence="11 12">ATCC 35905</strain>
    </source>
</reference>
<accession>A0A8G2CIP3</accession>
<dbReference type="UniPathway" id="UPA00148"/>
<keyword evidence="7" id="KW-0456">Lyase</keyword>